<keyword evidence="8" id="KW-1185">Reference proteome</keyword>
<evidence type="ECO:0000259" key="6">
    <source>
        <dbReference type="Pfam" id="PF00496"/>
    </source>
</evidence>
<comment type="caution">
    <text evidence="7">The sequence shown here is derived from an EMBL/GenBank/DDBJ whole genome shotgun (WGS) entry which is preliminary data.</text>
</comment>
<organism evidence="7 8">
    <name type="scientific">Alkalibacillus flavidus</name>
    <dbReference type="NCBI Taxonomy" id="546021"/>
    <lineage>
        <taxon>Bacteria</taxon>
        <taxon>Bacillati</taxon>
        <taxon>Bacillota</taxon>
        <taxon>Bacilli</taxon>
        <taxon>Bacillales</taxon>
        <taxon>Bacillaceae</taxon>
        <taxon>Alkalibacillus</taxon>
    </lineage>
</organism>
<dbReference type="InterPro" id="IPR039424">
    <property type="entry name" value="SBP_5"/>
</dbReference>
<dbReference type="PANTHER" id="PTHR30290:SF9">
    <property type="entry name" value="OLIGOPEPTIDE-BINDING PROTEIN APPA"/>
    <property type="match status" value="1"/>
</dbReference>
<reference evidence="7 8" key="1">
    <citation type="submission" date="2024-06" db="EMBL/GenBank/DDBJ databases">
        <title>Genomic Encyclopedia of Type Strains, Phase IV (KMG-IV): sequencing the most valuable type-strain genomes for metagenomic binning, comparative biology and taxonomic classification.</title>
        <authorList>
            <person name="Goeker M."/>
        </authorList>
    </citation>
    <scope>NUCLEOTIDE SEQUENCE [LARGE SCALE GENOMIC DNA]</scope>
    <source>
        <strain evidence="7 8">DSM 23520</strain>
    </source>
</reference>
<dbReference type="InterPro" id="IPR030678">
    <property type="entry name" value="Peptide/Ni-bd"/>
</dbReference>
<dbReference type="InterPro" id="IPR000914">
    <property type="entry name" value="SBP_5_dom"/>
</dbReference>
<dbReference type="PROSITE" id="PS51257">
    <property type="entry name" value="PROKAR_LIPOPROTEIN"/>
    <property type="match status" value="1"/>
</dbReference>
<evidence type="ECO:0000256" key="2">
    <source>
        <dbReference type="ARBA" id="ARBA00022448"/>
    </source>
</evidence>
<proteinExistence type="inferred from homology"/>
<dbReference type="SUPFAM" id="SSF53850">
    <property type="entry name" value="Periplasmic binding protein-like II"/>
    <property type="match status" value="1"/>
</dbReference>
<dbReference type="Gene3D" id="3.40.190.10">
    <property type="entry name" value="Periplasmic binding protein-like II"/>
    <property type="match status" value="2"/>
</dbReference>
<dbReference type="PANTHER" id="PTHR30290">
    <property type="entry name" value="PERIPLASMIC BINDING COMPONENT OF ABC TRANSPORTER"/>
    <property type="match status" value="1"/>
</dbReference>
<comment type="similarity">
    <text evidence="1">Belongs to the bacterial solute-binding protein 5 family.</text>
</comment>
<dbReference type="EMBL" id="JBEPMX010000003">
    <property type="protein sequence ID" value="MET3682707.1"/>
    <property type="molecule type" value="Genomic_DNA"/>
</dbReference>
<dbReference type="PIRSF" id="PIRSF002741">
    <property type="entry name" value="MppA"/>
    <property type="match status" value="1"/>
</dbReference>
<feature type="domain" description="Solute-binding protein family 5" evidence="6">
    <location>
        <begin position="113"/>
        <end position="503"/>
    </location>
</feature>
<feature type="region of interest" description="Disordered" evidence="4">
    <location>
        <begin position="26"/>
        <end position="70"/>
    </location>
</feature>
<dbReference type="Pfam" id="PF00496">
    <property type="entry name" value="SBP_bac_5"/>
    <property type="match status" value="1"/>
</dbReference>
<dbReference type="CDD" id="cd08499">
    <property type="entry name" value="PBP2_Ylib_like"/>
    <property type="match status" value="1"/>
</dbReference>
<name>A0ABV2KT02_9BACI</name>
<keyword evidence="3 5" id="KW-0732">Signal</keyword>
<evidence type="ECO:0000313" key="8">
    <source>
        <dbReference type="Proteomes" id="UP001549167"/>
    </source>
</evidence>
<accession>A0ABV2KT02</accession>
<gene>
    <name evidence="7" type="ORF">ABID56_000797</name>
</gene>
<feature type="signal peptide" evidence="5">
    <location>
        <begin position="1"/>
        <end position="24"/>
    </location>
</feature>
<evidence type="ECO:0000256" key="5">
    <source>
        <dbReference type="SAM" id="SignalP"/>
    </source>
</evidence>
<evidence type="ECO:0000256" key="3">
    <source>
        <dbReference type="ARBA" id="ARBA00022729"/>
    </source>
</evidence>
<dbReference type="RefSeq" id="WP_354219322.1">
    <property type="nucleotide sequence ID" value="NZ_JBEPMX010000003.1"/>
</dbReference>
<dbReference type="Proteomes" id="UP001549167">
    <property type="component" value="Unassembled WGS sequence"/>
</dbReference>
<evidence type="ECO:0000313" key="7">
    <source>
        <dbReference type="EMBL" id="MET3682707.1"/>
    </source>
</evidence>
<keyword evidence="2" id="KW-0813">Transport</keyword>
<protein>
    <submittedName>
        <fullName evidence="7">Peptide/nickel transport system substrate-binding protein</fullName>
    </submittedName>
</protein>
<feature type="compositionally biased region" description="Acidic residues" evidence="4">
    <location>
        <begin position="28"/>
        <end position="66"/>
    </location>
</feature>
<dbReference type="Gene3D" id="3.10.105.10">
    <property type="entry name" value="Dipeptide-binding Protein, Domain 3"/>
    <property type="match status" value="1"/>
</dbReference>
<sequence length="586" mass="64313">MKSNKTLWLVAAMLVLSLFLAACAGGSSDDEGGSGDEGSGEEQNNEGEGSDDENSDEGSSDGEEASGSDGNNLEIAMAADIVSLDPHGNNDVPSSNVRSNIYETLVKQNNDMEIVEGLATDWEQVDDTTWAFTLREGVMFHDGTEFTASAVKANLERVLDPAMASPRTFLYEMITDVSVEGDYEVHITTEYPFAPLLSHLAHDAGGMISEEVITADYENALSEAELDMSVEEYYELRAEGGSEFEDVSSQITEFVGTHVQENPYGTGYYQFDSRTSGESTTLTRYEDYWGDNATLDSVTFKVVPEPGARMAELETGDSHVADITPTQKAGVESTEGIRVEQVPSVSLSYIGFNMQKEPFDNKKVRQAINLAINQEEIIEGIYQGNGTVATGPLAPGVFGYDDSVEGLGFEPDRAQQLLNEAGYEDGFETTLWTNDNESRVETAVYVQDKLSEYNIDVEIEELEWGTYLERTANGEHDMFVLGWSTVTADADYGLYALFHSSAVGSTGNRSFIENEELDQLLDEGRRETDQEARAEIYSEAQELLADLAPMVYIHHSDHLKGVGENVENYSVDPLGIHQLKNVEITN</sequence>
<dbReference type="Gene3D" id="3.90.76.10">
    <property type="entry name" value="Dipeptide-binding Protein, Domain 1"/>
    <property type="match status" value="1"/>
</dbReference>
<feature type="chain" id="PRO_5045573770" evidence="5">
    <location>
        <begin position="25"/>
        <end position="586"/>
    </location>
</feature>
<evidence type="ECO:0000256" key="4">
    <source>
        <dbReference type="SAM" id="MobiDB-lite"/>
    </source>
</evidence>
<evidence type="ECO:0000256" key="1">
    <source>
        <dbReference type="ARBA" id="ARBA00005695"/>
    </source>
</evidence>